<dbReference type="Proteomes" id="UP000011713">
    <property type="component" value="Unassembled WGS sequence"/>
</dbReference>
<dbReference type="AlphaFoldDB" id="M4BBG8"/>
<sequence length="163" mass="18223">MSGRPYARNLRAPYAGLRDLEALLPHTFRLQTPLRLRDAKYRAISAQKNWRKMISIRHRRYDGDTVAGNGETACVTEEKEQLKLMAGTEGAAKAGAEAVAEKEEVDDLRAARSELKRLEQKLQELTEQKHAKFQLLKEMLVEEARSKMTAGNGTGASVTAVNK</sequence>
<dbReference type="EMBL" id="JH598095">
    <property type="status" value="NOT_ANNOTATED_CDS"/>
    <property type="molecule type" value="Genomic_DNA"/>
</dbReference>
<evidence type="ECO:0000313" key="3">
    <source>
        <dbReference type="Proteomes" id="UP000011713"/>
    </source>
</evidence>
<dbReference type="VEuPathDB" id="FungiDB:HpaG803631"/>
<dbReference type="eggNOG" id="ENOG502SA1E">
    <property type="taxonomic scope" value="Eukaryota"/>
</dbReference>
<reference evidence="3" key="1">
    <citation type="journal article" date="2010" name="Science">
        <title>Signatures of adaptation to obligate biotrophy in the Hyaloperonospora arabidopsidis genome.</title>
        <authorList>
            <person name="Baxter L."/>
            <person name="Tripathy S."/>
            <person name="Ishaque N."/>
            <person name="Boot N."/>
            <person name="Cabral A."/>
            <person name="Kemen E."/>
            <person name="Thines M."/>
            <person name="Ah-Fong A."/>
            <person name="Anderson R."/>
            <person name="Badejoko W."/>
            <person name="Bittner-Eddy P."/>
            <person name="Boore J.L."/>
            <person name="Chibucos M.C."/>
            <person name="Coates M."/>
            <person name="Dehal P."/>
            <person name="Delehaunty K."/>
            <person name="Dong S."/>
            <person name="Downton P."/>
            <person name="Dumas B."/>
            <person name="Fabro G."/>
            <person name="Fronick C."/>
            <person name="Fuerstenberg S.I."/>
            <person name="Fulton L."/>
            <person name="Gaulin E."/>
            <person name="Govers F."/>
            <person name="Hughes L."/>
            <person name="Humphray S."/>
            <person name="Jiang R.H."/>
            <person name="Judelson H."/>
            <person name="Kamoun S."/>
            <person name="Kyung K."/>
            <person name="Meijer H."/>
            <person name="Minx P."/>
            <person name="Morris P."/>
            <person name="Nelson J."/>
            <person name="Phuntumart V."/>
            <person name="Qutob D."/>
            <person name="Rehmany A."/>
            <person name="Rougon-Cardoso A."/>
            <person name="Ryden P."/>
            <person name="Torto-Alalibo T."/>
            <person name="Studholme D."/>
            <person name="Wang Y."/>
            <person name="Win J."/>
            <person name="Wood J."/>
            <person name="Clifton S.W."/>
            <person name="Rogers J."/>
            <person name="Van den Ackerveken G."/>
            <person name="Jones J.D."/>
            <person name="McDowell J.M."/>
            <person name="Beynon J."/>
            <person name="Tyler B.M."/>
        </authorList>
    </citation>
    <scope>NUCLEOTIDE SEQUENCE [LARGE SCALE GENOMIC DNA]</scope>
    <source>
        <strain evidence="3">Emoy2</strain>
    </source>
</reference>
<evidence type="ECO:0000313" key="2">
    <source>
        <dbReference type="EnsemblProtists" id="HpaP803631"/>
    </source>
</evidence>
<protein>
    <submittedName>
        <fullName evidence="2">Uncharacterized protein</fullName>
    </submittedName>
</protein>
<name>M4BBG8_HYAAE</name>
<dbReference type="HOGENOM" id="CLU_1543059_0_0_1"/>
<keyword evidence="1" id="KW-0175">Coiled coil</keyword>
<feature type="coiled-coil region" evidence="1">
    <location>
        <begin position="98"/>
        <end position="135"/>
    </location>
</feature>
<keyword evidence="3" id="KW-1185">Reference proteome</keyword>
<organism evidence="2 3">
    <name type="scientific">Hyaloperonospora arabidopsidis (strain Emoy2)</name>
    <name type="common">Downy mildew agent</name>
    <name type="synonym">Peronospora arabidopsidis</name>
    <dbReference type="NCBI Taxonomy" id="559515"/>
    <lineage>
        <taxon>Eukaryota</taxon>
        <taxon>Sar</taxon>
        <taxon>Stramenopiles</taxon>
        <taxon>Oomycota</taxon>
        <taxon>Peronosporomycetes</taxon>
        <taxon>Peronosporales</taxon>
        <taxon>Peronosporaceae</taxon>
        <taxon>Hyaloperonospora</taxon>
    </lineage>
</organism>
<accession>M4BBG8</accession>
<dbReference type="OMA" id="HEAIRCA"/>
<dbReference type="EnsemblProtists" id="HpaT803631">
    <property type="protein sequence ID" value="HpaP803631"/>
    <property type="gene ID" value="HpaG803631"/>
</dbReference>
<reference evidence="2" key="2">
    <citation type="submission" date="2015-06" db="UniProtKB">
        <authorList>
            <consortium name="EnsemblProtists"/>
        </authorList>
    </citation>
    <scope>IDENTIFICATION</scope>
    <source>
        <strain evidence="2">Emoy2</strain>
    </source>
</reference>
<evidence type="ECO:0000256" key="1">
    <source>
        <dbReference type="SAM" id="Coils"/>
    </source>
</evidence>
<proteinExistence type="predicted"/>
<dbReference type="InParanoid" id="M4BBG8"/>